<accession>A0A3S5CML9</accession>
<evidence type="ECO:0000313" key="2">
    <source>
        <dbReference type="EMBL" id="VEL21155.1"/>
    </source>
</evidence>
<protein>
    <submittedName>
        <fullName evidence="2">Uncharacterized protein</fullName>
    </submittedName>
</protein>
<evidence type="ECO:0000256" key="1">
    <source>
        <dbReference type="SAM" id="MobiDB-lite"/>
    </source>
</evidence>
<organism evidence="2 3">
    <name type="scientific">Protopolystoma xenopodis</name>
    <dbReference type="NCBI Taxonomy" id="117903"/>
    <lineage>
        <taxon>Eukaryota</taxon>
        <taxon>Metazoa</taxon>
        <taxon>Spiralia</taxon>
        <taxon>Lophotrochozoa</taxon>
        <taxon>Platyhelminthes</taxon>
        <taxon>Monogenea</taxon>
        <taxon>Polyopisthocotylea</taxon>
        <taxon>Polystomatidea</taxon>
        <taxon>Polystomatidae</taxon>
        <taxon>Protopolystoma</taxon>
    </lineage>
</organism>
<dbReference type="AlphaFoldDB" id="A0A3S5CML9"/>
<name>A0A3S5CML9_9PLAT</name>
<feature type="region of interest" description="Disordered" evidence="1">
    <location>
        <begin position="36"/>
        <end position="56"/>
    </location>
</feature>
<dbReference type="EMBL" id="CAAALY010049866">
    <property type="protein sequence ID" value="VEL21155.1"/>
    <property type="molecule type" value="Genomic_DNA"/>
</dbReference>
<reference evidence="2" key="1">
    <citation type="submission" date="2018-11" db="EMBL/GenBank/DDBJ databases">
        <authorList>
            <consortium name="Pathogen Informatics"/>
        </authorList>
    </citation>
    <scope>NUCLEOTIDE SEQUENCE</scope>
</reference>
<evidence type="ECO:0000313" key="3">
    <source>
        <dbReference type="Proteomes" id="UP000784294"/>
    </source>
</evidence>
<comment type="caution">
    <text evidence="2">The sequence shown here is derived from an EMBL/GenBank/DDBJ whole genome shotgun (WGS) entry which is preliminary data.</text>
</comment>
<dbReference type="Proteomes" id="UP000784294">
    <property type="component" value="Unassembled WGS sequence"/>
</dbReference>
<sequence>MTNPTTRPLTYNCCLLGVDANHFKCFFASGREAVMSTDEKHNPSPPNLSSSRFMPQPKQRLDTNCEATRSTGSLIYSIRSEVSGSNSIFNIGEGKMDGGAQSIFNEFVIPPRTSSIIRLQFKSRFLRQSEATLLVVGKRVASAQGVTLVFQLVGKVTGC</sequence>
<gene>
    <name evidence="2" type="ORF">PXEA_LOCUS14595</name>
</gene>
<proteinExistence type="predicted"/>
<keyword evidence="3" id="KW-1185">Reference proteome</keyword>